<evidence type="ECO:0000259" key="10">
    <source>
        <dbReference type="PROSITE" id="PS51762"/>
    </source>
</evidence>
<dbReference type="InterPro" id="IPR044791">
    <property type="entry name" value="Beta-glucanase/XTH"/>
</dbReference>
<keyword evidence="3" id="KW-1015">Disulfide bond</keyword>
<feature type="domain" description="GH16" evidence="10">
    <location>
        <begin position="16"/>
        <end position="214"/>
    </location>
</feature>
<dbReference type="InterPro" id="IPR013320">
    <property type="entry name" value="ConA-like_dom_sf"/>
</dbReference>
<evidence type="ECO:0000256" key="7">
    <source>
        <dbReference type="PIRSR" id="PIRSR005604-1"/>
    </source>
</evidence>
<dbReference type="CDD" id="cd02176">
    <property type="entry name" value="GH16_XET"/>
    <property type="match status" value="1"/>
</dbReference>
<dbReference type="GO" id="GO:0016798">
    <property type="term" value="F:hydrolase activity, acting on glycosyl bonds"/>
    <property type="evidence" value="ECO:0007669"/>
    <property type="project" value="UniProtKB-KW"/>
</dbReference>
<name>A0ABD3D8W3_9LAMI</name>
<comment type="caution">
    <text evidence="11">The sequence shown here is derived from an EMBL/GenBank/DDBJ whole genome shotgun (WGS) entry which is preliminary data.</text>
</comment>
<keyword evidence="9" id="KW-0052">Apoplast</keyword>
<dbReference type="InterPro" id="IPR008263">
    <property type="entry name" value="GH16_AS"/>
</dbReference>
<dbReference type="InterPro" id="IPR000757">
    <property type="entry name" value="Beta-glucanase-like"/>
</dbReference>
<dbReference type="InterPro" id="IPR010713">
    <property type="entry name" value="XET_C"/>
</dbReference>
<dbReference type="EC" id="2.4.1.207" evidence="9"/>
<dbReference type="GO" id="GO:0071555">
    <property type="term" value="P:cell wall organization"/>
    <property type="evidence" value="ECO:0007669"/>
    <property type="project" value="UniProtKB-KW"/>
</dbReference>
<evidence type="ECO:0000256" key="2">
    <source>
        <dbReference type="ARBA" id="ARBA00022801"/>
    </source>
</evidence>
<dbReference type="PIRSF" id="PIRSF005604">
    <property type="entry name" value="XET"/>
    <property type="match status" value="1"/>
</dbReference>
<comment type="similarity">
    <text evidence="6">Belongs to the glycosyl hydrolase 16 family. XTH group 1 subfamily.</text>
</comment>
<comment type="subcellular location">
    <subcellularLocation>
        <location evidence="9">Secreted</location>
        <location evidence="9">Cell wall</location>
    </subcellularLocation>
    <subcellularLocation>
        <location evidence="9">Secreted</location>
        <location evidence="9">Extracellular space</location>
        <location evidence="9">Apoplast</location>
    </subcellularLocation>
</comment>
<dbReference type="PROSITE" id="PS01034">
    <property type="entry name" value="GH16_1"/>
    <property type="match status" value="1"/>
</dbReference>
<keyword evidence="1 9" id="KW-0808">Transferase</keyword>
<keyword evidence="9" id="KW-0964">Secreted</keyword>
<evidence type="ECO:0000256" key="1">
    <source>
        <dbReference type="ARBA" id="ARBA00022679"/>
    </source>
</evidence>
<dbReference type="Gene3D" id="2.60.120.200">
    <property type="match status" value="1"/>
</dbReference>
<sequence length="274" mass="31385">MESFVLKVSIVMALASSSAGNFNQDVHITWGGPQRAWIDNGGQVLHLSLDKQSGSGFASNKMYLYSRFDMQLKLIPGNSAGTVTSFYLSSSTGSSDSSHDEIDFEFLGNSSEQPYTLSTNIFINGEGNREQQFHLWFDPTKDYHTYTILWNSTRIIQMVDKIPIRVFNNYVAYKVPFPTSRRMSMIGSLWNADWATQGGKVKIDWRKAPFKATYQNLNIVDCVVKSTSNSCKGEMNGYDRRLLRWVQEYHRTYNYCDDKKRYPKGLPKECAYQK</sequence>
<feature type="active site" description="Proton donor" evidence="7">
    <location>
        <position position="105"/>
    </location>
</feature>
<dbReference type="FunFam" id="2.60.120.200:FF:000025">
    <property type="entry name" value="Xyloglucan endotransglucosylase/hydrolase"/>
    <property type="match status" value="1"/>
</dbReference>
<keyword evidence="9" id="KW-0961">Cell wall biogenesis/degradation</keyword>
<dbReference type="PROSITE" id="PS51762">
    <property type="entry name" value="GH16_2"/>
    <property type="match status" value="1"/>
</dbReference>
<keyword evidence="9" id="KW-0134">Cell wall</keyword>
<evidence type="ECO:0000256" key="6">
    <source>
        <dbReference type="ARBA" id="ARBA00038488"/>
    </source>
</evidence>
<accession>A0ABD3D8W3</accession>
<keyword evidence="2 9" id="KW-0378">Hydrolase</keyword>
<evidence type="ECO:0000313" key="11">
    <source>
        <dbReference type="EMBL" id="KAL3638294.1"/>
    </source>
</evidence>
<comment type="function">
    <text evidence="9">Catalyzes xyloglucan endohydrolysis (XEH) and/or endotransglycosylation (XET). Cleaves and religates xyloglucan polymers, an essential constituent of the primary cell wall, and thereby participates in cell wall construction of growing tissues.</text>
</comment>
<evidence type="ECO:0000256" key="5">
    <source>
        <dbReference type="ARBA" id="ARBA00023295"/>
    </source>
</evidence>
<evidence type="ECO:0000256" key="8">
    <source>
        <dbReference type="PIRSR" id="PIRSR005604-2"/>
    </source>
</evidence>
<organism evidence="11 12">
    <name type="scientific">Castilleja foliolosa</name>
    <dbReference type="NCBI Taxonomy" id="1961234"/>
    <lineage>
        <taxon>Eukaryota</taxon>
        <taxon>Viridiplantae</taxon>
        <taxon>Streptophyta</taxon>
        <taxon>Embryophyta</taxon>
        <taxon>Tracheophyta</taxon>
        <taxon>Spermatophyta</taxon>
        <taxon>Magnoliopsida</taxon>
        <taxon>eudicotyledons</taxon>
        <taxon>Gunneridae</taxon>
        <taxon>Pentapetalae</taxon>
        <taxon>asterids</taxon>
        <taxon>lamiids</taxon>
        <taxon>Lamiales</taxon>
        <taxon>Orobanchaceae</taxon>
        <taxon>Pedicularideae</taxon>
        <taxon>Castillejinae</taxon>
        <taxon>Castilleja</taxon>
    </lineage>
</organism>
<keyword evidence="9" id="KW-0732">Signal</keyword>
<dbReference type="Pfam" id="PF00722">
    <property type="entry name" value="Glyco_hydro_16"/>
    <property type="match status" value="1"/>
</dbReference>
<evidence type="ECO:0000256" key="3">
    <source>
        <dbReference type="ARBA" id="ARBA00023157"/>
    </source>
</evidence>
<comment type="PTM">
    <text evidence="9">Contains at least one intrachain disulfide bond essential for its enzymatic activity.</text>
</comment>
<gene>
    <name evidence="11" type="ORF">CASFOL_017665</name>
</gene>
<proteinExistence type="inferred from homology"/>
<dbReference type="EMBL" id="JAVIJP010000019">
    <property type="protein sequence ID" value="KAL3638294.1"/>
    <property type="molecule type" value="Genomic_DNA"/>
</dbReference>
<dbReference type="Proteomes" id="UP001632038">
    <property type="component" value="Unassembled WGS sequence"/>
</dbReference>
<keyword evidence="4" id="KW-0325">Glycoprotein</keyword>
<reference evidence="12" key="1">
    <citation type="journal article" date="2024" name="IScience">
        <title>Strigolactones Initiate the Formation of Haustorium-like Structures in Castilleja.</title>
        <authorList>
            <person name="Buerger M."/>
            <person name="Peterson D."/>
            <person name="Chory J."/>
        </authorList>
    </citation>
    <scope>NUCLEOTIDE SEQUENCE [LARGE SCALE GENOMIC DNA]</scope>
</reference>
<evidence type="ECO:0000313" key="12">
    <source>
        <dbReference type="Proteomes" id="UP001632038"/>
    </source>
</evidence>
<evidence type="ECO:0000256" key="9">
    <source>
        <dbReference type="RuleBase" id="RU361120"/>
    </source>
</evidence>
<protein>
    <recommendedName>
        <fullName evidence="9">Xyloglucan endotransglucosylase/hydrolase</fullName>
        <ecNumber evidence="9">2.4.1.207</ecNumber>
    </recommendedName>
</protein>
<dbReference type="InterPro" id="IPR016455">
    <property type="entry name" value="XTH"/>
</dbReference>
<dbReference type="GO" id="GO:0048046">
    <property type="term" value="C:apoplast"/>
    <property type="evidence" value="ECO:0007669"/>
    <property type="project" value="UniProtKB-SubCell"/>
</dbReference>
<feature type="glycosylation site" description="N-linked (GlcNAc...) asparagine" evidence="8">
    <location>
        <position position="109"/>
    </location>
</feature>
<feature type="active site" description="Nucleophile" evidence="7">
    <location>
        <position position="101"/>
    </location>
</feature>
<keyword evidence="12" id="KW-1185">Reference proteome</keyword>
<feature type="signal peptide" evidence="9">
    <location>
        <begin position="1"/>
        <end position="20"/>
    </location>
</feature>
<feature type="chain" id="PRO_5044530880" description="Xyloglucan endotransglucosylase/hydrolase" evidence="9">
    <location>
        <begin position="21"/>
        <end position="274"/>
    </location>
</feature>
<dbReference type="SUPFAM" id="SSF49899">
    <property type="entry name" value="Concanavalin A-like lectins/glucanases"/>
    <property type="match status" value="1"/>
</dbReference>
<keyword evidence="5 9" id="KW-0326">Glycosidase</keyword>
<dbReference type="PANTHER" id="PTHR31062">
    <property type="entry name" value="XYLOGLUCAN ENDOTRANSGLUCOSYLASE/HYDROLASE PROTEIN 8-RELATED"/>
    <property type="match status" value="1"/>
</dbReference>
<dbReference type="GO" id="GO:0016762">
    <property type="term" value="F:xyloglucan:xyloglucosyl transferase activity"/>
    <property type="evidence" value="ECO:0007669"/>
    <property type="project" value="UniProtKB-EC"/>
</dbReference>
<dbReference type="AlphaFoldDB" id="A0ABD3D8W3"/>
<dbReference type="Pfam" id="PF06955">
    <property type="entry name" value="XET_C"/>
    <property type="match status" value="1"/>
</dbReference>
<evidence type="ECO:0000256" key="4">
    <source>
        <dbReference type="ARBA" id="ARBA00023180"/>
    </source>
</evidence>